<dbReference type="InterPro" id="IPR000868">
    <property type="entry name" value="Isochorismatase-like_dom"/>
</dbReference>
<evidence type="ECO:0000256" key="1">
    <source>
        <dbReference type="ARBA" id="ARBA00022801"/>
    </source>
</evidence>
<dbReference type="PANTHER" id="PTHR43540:SF1">
    <property type="entry name" value="ISOCHORISMATASE HYDROLASE"/>
    <property type="match status" value="1"/>
</dbReference>
<dbReference type="SUPFAM" id="SSF52499">
    <property type="entry name" value="Isochorismatase-like hydrolases"/>
    <property type="match status" value="1"/>
</dbReference>
<dbReference type="AlphaFoldDB" id="A0A975P7B0"/>
<evidence type="ECO:0000313" key="3">
    <source>
        <dbReference type="EMBL" id="QWK90930.1"/>
    </source>
</evidence>
<evidence type="ECO:0000259" key="2">
    <source>
        <dbReference type="Pfam" id="PF00857"/>
    </source>
</evidence>
<sequence length="180" mass="18923">MTATLLIIDLQQEFTRRTLAGRPRSTPGAETRAAAVLAAFRAAGRPVLHIHHDDPDPASGFRLDKPTGAVMPEVAPLAGERVIVKRTSSAFAGTGLHELLQADGCRELVVVGAALDFCVNSTIRSACDLGYAVQLVTDATFNFGSTGPDGTKIAPETVRDVTLATLAQGFARLVQTADVI</sequence>
<protein>
    <submittedName>
        <fullName evidence="3">Isochorismatase family protein</fullName>
    </submittedName>
</protein>
<dbReference type="Pfam" id="PF00857">
    <property type="entry name" value="Isochorismatase"/>
    <property type="match status" value="1"/>
</dbReference>
<evidence type="ECO:0000313" key="4">
    <source>
        <dbReference type="Proteomes" id="UP000679352"/>
    </source>
</evidence>
<dbReference type="PANTHER" id="PTHR43540">
    <property type="entry name" value="PEROXYUREIDOACRYLATE/UREIDOACRYLATE AMIDOHYDROLASE-RELATED"/>
    <property type="match status" value="1"/>
</dbReference>
<proteinExistence type="predicted"/>
<dbReference type="InterPro" id="IPR036380">
    <property type="entry name" value="Isochorismatase-like_sf"/>
</dbReference>
<dbReference type="InterPro" id="IPR050272">
    <property type="entry name" value="Isochorismatase-like_hydrls"/>
</dbReference>
<name>A0A975P7B0_9RHOB</name>
<feature type="domain" description="Isochorismatase-like" evidence="2">
    <location>
        <begin position="4"/>
        <end position="144"/>
    </location>
</feature>
<dbReference type="Proteomes" id="UP000679352">
    <property type="component" value="Chromosome"/>
</dbReference>
<organism evidence="3 4">
    <name type="scientific">Gemmobacter fulvus</name>
    <dbReference type="NCBI Taxonomy" id="2840474"/>
    <lineage>
        <taxon>Bacteria</taxon>
        <taxon>Pseudomonadati</taxon>
        <taxon>Pseudomonadota</taxon>
        <taxon>Alphaproteobacteria</taxon>
        <taxon>Rhodobacterales</taxon>
        <taxon>Paracoccaceae</taxon>
        <taxon>Gemmobacter</taxon>
    </lineage>
</organism>
<dbReference type="RefSeq" id="WP_215503121.1">
    <property type="nucleotide sequence ID" value="NZ_CP076361.1"/>
</dbReference>
<dbReference type="EMBL" id="CP076361">
    <property type="protein sequence ID" value="QWK90930.1"/>
    <property type="molecule type" value="Genomic_DNA"/>
</dbReference>
<gene>
    <name evidence="3" type="ORF">KM031_03195</name>
</gene>
<dbReference type="Gene3D" id="3.40.50.850">
    <property type="entry name" value="Isochorismatase-like"/>
    <property type="match status" value="1"/>
</dbReference>
<keyword evidence="4" id="KW-1185">Reference proteome</keyword>
<dbReference type="GO" id="GO:0016787">
    <property type="term" value="F:hydrolase activity"/>
    <property type="evidence" value="ECO:0007669"/>
    <property type="project" value="UniProtKB-KW"/>
</dbReference>
<keyword evidence="1" id="KW-0378">Hydrolase</keyword>
<accession>A0A975P7B0</accession>
<dbReference type="KEGG" id="gfu:KM031_03195"/>
<reference evidence="3" key="1">
    <citation type="submission" date="2021-06" db="EMBL/GenBank/DDBJ databases">
        <title>Direct submission.</title>
        <authorList>
            <person name="Lee C.-S."/>
            <person name="Jin L."/>
        </authorList>
    </citation>
    <scope>NUCLEOTIDE SEQUENCE</scope>
    <source>
        <strain evidence="3">Con5</strain>
    </source>
</reference>